<sequence length="345" mass="38443">MQKKIGKMSEKSVQAKGICKSYKSLFGSAKTVLEGISLDIDRGEIFGLLGPNGSGKTTLISIFSTLIYPEEGSLSILGLNARRDRGEIRKIINISTAKPNFPWSLTVRENLVHYSMLYGLYGLGLNRTVEDQIDAFELGEYRDVKFENLSTGLKQRLSLAKAMLNHPRLLFLDEPTTGLDPDMSAKTHDLIRRIHDEEGISVIMSTHYMPEAELLCDRIAFLRKGRVAALDTPQNLKNHLELGKRVKITYRGLANLDALRALEGVIAVRGKPGIVDGRVDIQANGQADIEVTKPAEGPVDRQLEILMDSNEDSLDRILKSFQDAKILDINIEEPDLEDVFLELAR</sequence>
<gene>
    <name evidence="5" type="ordered locus">MCON_3446</name>
</gene>
<feature type="domain" description="ABC transporter" evidence="4">
    <location>
        <begin position="13"/>
        <end position="249"/>
    </location>
</feature>
<dbReference type="InParanoid" id="F4BVR5"/>
<dbReference type="PROSITE" id="PS50893">
    <property type="entry name" value="ABC_TRANSPORTER_2"/>
    <property type="match status" value="1"/>
</dbReference>
<dbReference type="FunCoup" id="F4BVR5">
    <property type="interactions" value="16"/>
</dbReference>
<dbReference type="PANTHER" id="PTHR42711">
    <property type="entry name" value="ABC TRANSPORTER ATP-BINDING PROTEIN"/>
    <property type="match status" value="1"/>
</dbReference>
<dbReference type="SMART" id="SM00382">
    <property type="entry name" value="AAA"/>
    <property type="match status" value="1"/>
</dbReference>
<evidence type="ECO:0000256" key="1">
    <source>
        <dbReference type="ARBA" id="ARBA00022448"/>
    </source>
</evidence>
<dbReference type="EMBL" id="CP002565">
    <property type="protein sequence ID" value="AEB69678.1"/>
    <property type="molecule type" value="Genomic_DNA"/>
</dbReference>
<dbReference type="InterPro" id="IPR003593">
    <property type="entry name" value="AAA+_ATPase"/>
</dbReference>
<dbReference type="InterPro" id="IPR027417">
    <property type="entry name" value="P-loop_NTPase"/>
</dbReference>
<organism evidence="5 6">
    <name type="scientific">Methanothrix soehngenii (strain ATCC 5969 / DSM 3671 / JCM 10134 / NBRC 103675 / OCM 69 / GP-6)</name>
    <name type="common">Methanosaeta concilii</name>
    <dbReference type="NCBI Taxonomy" id="990316"/>
    <lineage>
        <taxon>Archaea</taxon>
        <taxon>Methanobacteriati</taxon>
        <taxon>Methanobacteriota</taxon>
        <taxon>Stenosarchaea group</taxon>
        <taxon>Methanomicrobia</taxon>
        <taxon>Methanotrichales</taxon>
        <taxon>Methanotrichaceae</taxon>
        <taxon>Methanothrix</taxon>
    </lineage>
</organism>
<keyword evidence="6" id="KW-1185">Reference proteome</keyword>
<dbReference type="InterPro" id="IPR050763">
    <property type="entry name" value="ABC_transporter_ATP-binding"/>
</dbReference>
<accession>F4BVR5</accession>
<reference evidence="5 6" key="1">
    <citation type="journal article" date="2011" name="J. Bacteriol.">
        <title>Complete genome sequence of Methanosaeta concilii, a specialist in aceticlastic methanogenesis.</title>
        <authorList>
            <person name="Barber R.D."/>
            <person name="Zhang L."/>
            <person name="Harnack M."/>
            <person name="Olson M.V."/>
            <person name="Kaul R."/>
            <person name="Ingram-Smith C."/>
            <person name="Smith K.S."/>
        </authorList>
    </citation>
    <scope>NUCLEOTIDE SEQUENCE [LARGE SCALE GENOMIC DNA]</scope>
    <source>
        <strain evidence="6">ATCC 5969 / DSM 3671 / JCM 10134 / NBRC 103675 / OCM 69 / GP-6</strain>
    </source>
</reference>
<dbReference type="SUPFAM" id="SSF52540">
    <property type="entry name" value="P-loop containing nucleoside triphosphate hydrolases"/>
    <property type="match status" value="1"/>
</dbReference>
<protein>
    <submittedName>
        <fullName evidence="5">ABC transporter, ATP-binding protein</fullName>
    </submittedName>
</protein>
<dbReference type="KEGG" id="mcj:MCON_3446"/>
<evidence type="ECO:0000313" key="5">
    <source>
        <dbReference type="EMBL" id="AEB69678.1"/>
    </source>
</evidence>
<dbReference type="PANTHER" id="PTHR42711:SF18">
    <property type="entry name" value="ABC TRANSPORTER, ATP-BINDING PROTEIN"/>
    <property type="match status" value="1"/>
</dbReference>
<keyword evidence="2" id="KW-0547">Nucleotide-binding</keyword>
<name>F4BVR5_METSG</name>
<evidence type="ECO:0000256" key="2">
    <source>
        <dbReference type="ARBA" id="ARBA00022741"/>
    </source>
</evidence>
<keyword evidence="3 5" id="KW-0067">ATP-binding</keyword>
<dbReference type="STRING" id="990316.MCON_3446"/>
<evidence type="ECO:0000259" key="4">
    <source>
        <dbReference type="PROSITE" id="PS50893"/>
    </source>
</evidence>
<dbReference type="Gene3D" id="3.40.50.300">
    <property type="entry name" value="P-loop containing nucleotide triphosphate hydrolases"/>
    <property type="match status" value="1"/>
</dbReference>
<keyword evidence="1" id="KW-0813">Transport</keyword>
<dbReference type="GO" id="GO:0016887">
    <property type="term" value="F:ATP hydrolysis activity"/>
    <property type="evidence" value="ECO:0007669"/>
    <property type="project" value="InterPro"/>
</dbReference>
<dbReference type="Proteomes" id="UP000007807">
    <property type="component" value="Chromosome"/>
</dbReference>
<dbReference type="InterPro" id="IPR003439">
    <property type="entry name" value="ABC_transporter-like_ATP-bd"/>
</dbReference>
<dbReference type="Pfam" id="PF00005">
    <property type="entry name" value="ABC_tran"/>
    <property type="match status" value="1"/>
</dbReference>
<evidence type="ECO:0000256" key="3">
    <source>
        <dbReference type="ARBA" id="ARBA00022840"/>
    </source>
</evidence>
<dbReference type="HOGENOM" id="CLU_000604_1_2_2"/>
<dbReference type="AlphaFoldDB" id="F4BVR5"/>
<proteinExistence type="predicted"/>
<evidence type="ECO:0000313" key="6">
    <source>
        <dbReference type="Proteomes" id="UP000007807"/>
    </source>
</evidence>
<dbReference type="GO" id="GO:0005524">
    <property type="term" value="F:ATP binding"/>
    <property type="evidence" value="ECO:0007669"/>
    <property type="project" value="UniProtKB-KW"/>
</dbReference>